<dbReference type="Pfam" id="PF14922">
    <property type="entry name" value="FWWh"/>
    <property type="match status" value="1"/>
</dbReference>
<dbReference type="AlphaFoldDB" id="A0A0B6ZAY2"/>
<feature type="non-terminal residue" evidence="2">
    <location>
        <position position="271"/>
    </location>
</feature>
<dbReference type="EMBL" id="HACG01018884">
    <property type="protein sequence ID" value="CEK65749.1"/>
    <property type="molecule type" value="Transcribed_RNA"/>
</dbReference>
<gene>
    <name evidence="2" type="primary">ORF56138</name>
</gene>
<dbReference type="PANTHER" id="PTHR33560:SF1">
    <property type="entry name" value="PROTEIN FAM227A"/>
    <property type="match status" value="1"/>
</dbReference>
<sequence length="271" mass="31345">MADIMINRIGSPMNLLVENYDEAPDRVRSRQRFLKEKQRIKSPFLIGTIEDVNRRISQLDHRLQGYVELVCESRASTEDGGLIVPNSARGRDLYNQREQDKKELCQFAEVYTLKSTFVPNLLNNKQAKNISKISIQPVQQKAEAVNKEDTSKPKLVELHLYPGYDPQEVTPLPGGLEPSDILGKVVLASVHLSKKHLPEFRQIFFSDISQTILLDIFWFLFLEKFQPSKETQQKMFNRTSHNYVSLLMRTSCSEVKDYFFKEYPKLMTQAA</sequence>
<dbReference type="InterPro" id="IPR029417">
    <property type="entry name" value="FAM227"/>
</dbReference>
<reference evidence="2" key="1">
    <citation type="submission" date="2014-12" db="EMBL/GenBank/DDBJ databases">
        <title>Insight into the proteome of Arion vulgaris.</title>
        <authorList>
            <person name="Aradska J."/>
            <person name="Bulat T."/>
            <person name="Smidak R."/>
            <person name="Sarate P."/>
            <person name="Gangsoo J."/>
            <person name="Sialana F."/>
            <person name="Bilban M."/>
            <person name="Lubec G."/>
        </authorList>
    </citation>
    <scope>NUCLEOTIDE SEQUENCE</scope>
    <source>
        <tissue evidence="2">Skin</tissue>
    </source>
</reference>
<dbReference type="PANTHER" id="PTHR33560">
    <property type="entry name" value="PROTEIN FAM227B"/>
    <property type="match status" value="1"/>
</dbReference>
<name>A0A0B6ZAY2_9EUPU</name>
<evidence type="ECO:0000313" key="2">
    <source>
        <dbReference type="EMBL" id="CEK65749.1"/>
    </source>
</evidence>
<accession>A0A0B6ZAY2</accession>
<evidence type="ECO:0000256" key="1">
    <source>
        <dbReference type="ARBA" id="ARBA00008666"/>
    </source>
</evidence>
<comment type="similarity">
    <text evidence="1">Belongs to the FAM227 family.</text>
</comment>
<organism evidence="2">
    <name type="scientific">Arion vulgaris</name>
    <dbReference type="NCBI Taxonomy" id="1028688"/>
    <lineage>
        <taxon>Eukaryota</taxon>
        <taxon>Metazoa</taxon>
        <taxon>Spiralia</taxon>
        <taxon>Lophotrochozoa</taxon>
        <taxon>Mollusca</taxon>
        <taxon>Gastropoda</taxon>
        <taxon>Heterobranchia</taxon>
        <taxon>Euthyneura</taxon>
        <taxon>Panpulmonata</taxon>
        <taxon>Eupulmonata</taxon>
        <taxon>Stylommatophora</taxon>
        <taxon>Helicina</taxon>
        <taxon>Arionoidea</taxon>
        <taxon>Arionidae</taxon>
        <taxon>Arion</taxon>
    </lineage>
</organism>
<proteinExistence type="inferred from homology"/>
<protein>
    <submittedName>
        <fullName evidence="2">Uncharacterized protein</fullName>
    </submittedName>
</protein>